<feature type="compositionally biased region" description="Polar residues" evidence="1">
    <location>
        <begin position="176"/>
        <end position="186"/>
    </location>
</feature>
<evidence type="ECO:0000256" key="1">
    <source>
        <dbReference type="SAM" id="MobiDB-lite"/>
    </source>
</evidence>
<evidence type="ECO:0000313" key="3">
    <source>
        <dbReference type="Proteomes" id="UP000813461"/>
    </source>
</evidence>
<reference evidence="2" key="1">
    <citation type="journal article" date="2021" name="Nat. Commun.">
        <title>Genetic determinants of endophytism in the Arabidopsis root mycobiome.</title>
        <authorList>
            <person name="Mesny F."/>
            <person name="Miyauchi S."/>
            <person name="Thiergart T."/>
            <person name="Pickel B."/>
            <person name="Atanasova L."/>
            <person name="Karlsson M."/>
            <person name="Huettel B."/>
            <person name="Barry K.W."/>
            <person name="Haridas S."/>
            <person name="Chen C."/>
            <person name="Bauer D."/>
            <person name="Andreopoulos W."/>
            <person name="Pangilinan J."/>
            <person name="LaButti K."/>
            <person name="Riley R."/>
            <person name="Lipzen A."/>
            <person name="Clum A."/>
            <person name="Drula E."/>
            <person name="Henrissat B."/>
            <person name="Kohler A."/>
            <person name="Grigoriev I.V."/>
            <person name="Martin F.M."/>
            <person name="Hacquard S."/>
        </authorList>
    </citation>
    <scope>NUCLEOTIDE SEQUENCE</scope>
    <source>
        <strain evidence="2">MPI-SDFR-AT-0120</strain>
    </source>
</reference>
<keyword evidence="3" id="KW-1185">Reference proteome</keyword>
<dbReference type="Proteomes" id="UP000813461">
    <property type="component" value="Unassembled WGS sequence"/>
</dbReference>
<gene>
    <name evidence="2" type="ORF">FB567DRAFT_260376</name>
</gene>
<evidence type="ECO:0000313" key="2">
    <source>
        <dbReference type="EMBL" id="KAH7067058.1"/>
    </source>
</evidence>
<proteinExistence type="predicted"/>
<name>A0A8K0QSU0_9PLEO</name>
<sequence>MCTGQLPLYTQRPAHAQCAKDSSLYIHSVAGIRGRNLTHQMTTTDVPTATVPRIAIVPHMESDTEGLMRTLGDLNHRVPHSCSHLISLTVLLKCFDVDRFNVETLQQNRQTDEMTFKNMWRHINKISGLEKSMSELKQGCVLNPVNIPTPSASNPSTPLPSPRTQPTQQEGDRGPSLQTATCQFSLTHELATGQPDRSHRGNIYSGRTERPRRRTLAPMRQYDRETIGIHSVRNESISYETDSAKE</sequence>
<comment type="caution">
    <text evidence="2">The sequence shown here is derived from an EMBL/GenBank/DDBJ whole genome shotgun (WGS) entry which is preliminary data.</text>
</comment>
<organism evidence="2 3">
    <name type="scientific">Paraphoma chrysanthemicola</name>
    <dbReference type="NCBI Taxonomy" id="798071"/>
    <lineage>
        <taxon>Eukaryota</taxon>
        <taxon>Fungi</taxon>
        <taxon>Dikarya</taxon>
        <taxon>Ascomycota</taxon>
        <taxon>Pezizomycotina</taxon>
        <taxon>Dothideomycetes</taxon>
        <taxon>Pleosporomycetidae</taxon>
        <taxon>Pleosporales</taxon>
        <taxon>Pleosporineae</taxon>
        <taxon>Phaeosphaeriaceae</taxon>
        <taxon>Paraphoma</taxon>
    </lineage>
</organism>
<dbReference type="EMBL" id="JAGMVJ010000037">
    <property type="protein sequence ID" value="KAH7067058.1"/>
    <property type="molecule type" value="Genomic_DNA"/>
</dbReference>
<dbReference type="AlphaFoldDB" id="A0A8K0QSU0"/>
<feature type="region of interest" description="Disordered" evidence="1">
    <location>
        <begin position="142"/>
        <end position="228"/>
    </location>
</feature>
<feature type="compositionally biased region" description="Polar residues" evidence="1">
    <location>
        <begin position="146"/>
        <end position="156"/>
    </location>
</feature>
<protein>
    <submittedName>
        <fullName evidence="2">Uncharacterized protein</fullName>
    </submittedName>
</protein>
<accession>A0A8K0QSU0</accession>